<dbReference type="CDD" id="cd00412">
    <property type="entry name" value="pyrophosphatase"/>
    <property type="match status" value="1"/>
</dbReference>
<accession>Q00GL5</accession>
<evidence type="ECO:0000256" key="6">
    <source>
        <dbReference type="ARBA" id="ARBA00022842"/>
    </source>
</evidence>
<keyword evidence="6" id="KW-0460">Magnesium</keyword>
<organism evidence="8">
    <name type="scientific">Karenia brevis</name>
    <name type="common">Red tide dinoflagellate</name>
    <name type="synonym">Gymnodinium breve</name>
    <dbReference type="NCBI Taxonomy" id="156230"/>
    <lineage>
        <taxon>Eukaryota</taxon>
        <taxon>Sar</taxon>
        <taxon>Alveolata</taxon>
        <taxon>Dinophyceae</taxon>
        <taxon>Gymnodiniales</taxon>
        <taxon>Kareniaceae</taxon>
        <taxon>Karenia</taxon>
    </lineage>
</organism>
<keyword evidence="5" id="KW-0378">Hydrolase</keyword>
<comment type="similarity">
    <text evidence="2">Belongs to the PPase family.</text>
</comment>
<dbReference type="Pfam" id="PF00719">
    <property type="entry name" value="Pyrophosphatase"/>
    <property type="match status" value="1"/>
</dbReference>
<dbReference type="SUPFAM" id="SSF50324">
    <property type="entry name" value="Inorganic pyrophosphatase"/>
    <property type="match status" value="1"/>
</dbReference>
<feature type="signal peptide" evidence="7">
    <location>
        <begin position="1"/>
        <end position="17"/>
    </location>
</feature>
<dbReference type="Gene3D" id="3.90.80.10">
    <property type="entry name" value="Inorganic pyrophosphatase"/>
    <property type="match status" value="1"/>
</dbReference>
<dbReference type="PROSITE" id="PS00387">
    <property type="entry name" value="PPASE"/>
    <property type="match status" value="1"/>
</dbReference>
<evidence type="ECO:0000256" key="2">
    <source>
        <dbReference type="ARBA" id="ARBA00006220"/>
    </source>
</evidence>
<protein>
    <recommendedName>
        <fullName evidence="3">inorganic diphosphatase</fullName>
        <ecNumber evidence="3">3.6.1.1</ecNumber>
    </recommendedName>
</protein>
<dbReference type="GO" id="GO:0006796">
    <property type="term" value="P:phosphate-containing compound metabolic process"/>
    <property type="evidence" value="ECO:0007669"/>
    <property type="project" value="InterPro"/>
</dbReference>
<dbReference type="InterPro" id="IPR036649">
    <property type="entry name" value="Pyrophosphatase_sf"/>
</dbReference>
<evidence type="ECO:0000256" key="1">
    <source>
        <dbReference type="ARBA" id="ARBA00001946"/>
    </source>
</evidence>
<evidence type="ECO:0000256" key="5">
    <source>
        <dbReference type="ARBA" id="ARBA00022801"/>
    </source>
</evidence>
<dbReference type="GO" id="GO:0000287">
    <property type="term" value="F:magnesium ion binding"/>
    <property type="evidence" value="ECO:0007669"/>
    <property type="project" value="InterPro"/>
</dbReference>
<name>Q00GL5_KARBR</name>
<dbReference type="AlphaFoldDB" id="Q00GL5"/>
<evidence type="ECO:0000313" key="8">
    <source>
        <dbReference type="EMBL" id="ABF73020.1"/>
    </source>
</evidence>
<reference evidence="8" key="1">
    <citation type="journal article" date="2006" name="Mol. Biol. Evol.">
        <title>Chimeric plastid proteome in the Florida 'red tide' dinoflagellate Karenia brevis.</title>
        <authorList>
            <person name="Nosenko T."/>
            <person name="Lidie K.L."/>
            <person name="Van Dolah F.M."/>
            <person name="Lindquist E."/>
            <person name="Cheng J.F."/>
            <person name="Bhattacharya D."/>
        </authorList>
    </citation>
    <scope>NUCLEOTIDE SEQUENCE</scope>
    <source>
        <strain evidence="8">Wilson</strain>
    </source>
</reference>
<dbReference type="GO" id="GO:0004427">
    <property type="term" value="F:inorganic diphosphate phosphatase activity"/>
    <property type="evidence" value="ECO:0007669"/>
    <property type="project" value="UniProtKB-EC"/>
</dbReference>
<evidence type="ECO:0000256" key="7">
    <source>
        <dbReference type="SAM" id="SignalP"/>
    </source>
</evidence>
<dbReference type="EC" id="3.6.1.1" evidence="3"/>
<proteinExistence type="evidence at transcript level"/>
<keyword evidence="7" id="KW-0732">Signal</keyword>
<sequence>MRVIALVLACLACAGHARRTQFTPSINSARPAAFVGGASPRHSAKLTQHAVSRSRDARMLDVALEEAGEFGTTDYSMTFKSADKVMSPWHDAPLKLEGGLYNMLTEIPKMTLKKMEVDTKAEGNPIKQDEKKGKARLYHGPIFWNYGCLPQTWEDPNVKGDDDVGGAFGDNDPVDVVEIGAASLAMGSFTPVKVLGCLSMIDDGELDWKVIAINSADEHASAINDVDDIEKYYPGTVSGIREWFRWYKTPDGKPVNGFGHGEKALGAAETKKVIEETNGHYKKLLAGETDAGKLWVPSK</sequence>
<keyword evidence="4" id="KW-0479">Metal-binding</keyword>
<comment type="cofactor">
    <cofactor evidence="1">
        <name>Mg(2+)</name>
        <dbReference type="ChEBI" id="CHEBI:18420"/>
    </cofactor>
</comment>
<evidence type="ECO:0000256" key="4">
    <source>
        <dbReference type="ARBA" id="ARBA00022723"/>
    </source>
</evidence>
<gene>
    <name evidence="8" type="primary">sPPase</name>
</gene>
<dbReference type="GO" id="GO:0005737">
    <property type="term" value="C:cytoplasm"/>
    <property type="evidence" value="ECO:0007669"/>
    <property type="project" value="InterPro"/>
</dbReference>
<feature type="chain" id="PRO_5004162250" description="inorganic diphosphatase" evidence="7">
    <location>
        <begin position="18"/>
        <end position="299"/>
    </location>
</feature>
<dbReference type="PANTHER" id="PTHR10286">
    <property type="entry name" value="INORGANIC PYROPHOSPHATASE"/>
    <property type="match status" value="1"/>
</dbReference>
<evidence type="ECO:0000256" key="3">
    <source>
        <dbReference type="ARBA" id="ARBA00012146"/>
    </source>
</evidence>
<dbReference type="InterPro" id="IPR008162">
    <property type="entry name" value="Pyrophosphatase"/>
</dbReference>
<dbReference type="EMBL" id="DQ531593">
    <property type="protein sequence ID" value="ABF73020.1"/>
    <property type="molecule type" value="mRNA"/>
</dbReference>